<dbReference type="Gene3D" id="1.10.10.60">
    <property type="entry name" value="Homeodomain-like"/>
    <property type="match status" value="1"/>
</dbReference>
<dbReference type="GO" id="GO:0003700">
    <property type="term" value="F:DNA-binding transcription factor activity"/>
    <property type="evidence" value="ECO:0007669"/>
    <property type="project" value="InterPro"/>
</dbReference>
<feature type="region of interest" description="Disordered" evidence="4">
    <location>
        <begin position="256"/>
        <end position="278"/>
    </location>
</feature>
<feature type="domain" description="HTH araC/xylS-type" evidence="5">
    <location>
        <begin position="166"/>
        <end position="263"/>
    </location>
</feature>
<evidence type="ECO:0000256" key="1">
    <source>
        <dbReference type="ARBA" id="ARBA00023015"/>
    </source>
</evidence>
<evidence type="ECO:0000313" key="7">
    <source>
        <dbReference type="Proteomes" id="UP000516230"/>
    </source>
</evidence>
<dbReference type="InterPro" id="IPR018060">
    <property type="entry name" value="HTH_AraC"/>
</dbReference>
<reference evidence="6 7" key="1">
    <citation type="submission" date="2020-08" db="EMBL/GenBank/DDBJ databases">
        <title>A novel species.</title>
        <authorList>
            <person name="Gao J."/>
        </authorList>
    </citation>
    <scope>NUCLEOTIDE SEQUENCE [LARGE SCALE GENOMIC DNA]</scope>
    <source>
        <strain evidence="6 7">CRPJ-33</strain>
    </source>
</reference>
<protein>
    <submittedName>
        <fullName evidence="6">AraC family transcriptional regulator</fullName>
    </submittedName>
</protein>
<dbReference type="Pfam" id="PF02311">
    <property type="entry name" value="AraC_binding"/>
    <property type="match status" value="1"/>
</dbReference>
<dbReference type="InterPro" id="IPR009057">
    <property type="entry name" value="Homeodomain-like_sf"/>
</dbReference>
<dbReference type="InterPro" id="IPR003313">
    <property type="entry name" value="AraC-bd"/>
</dbReference>
<evidence type="ECO:0000256" key="3">
    <source>
        <dbReference type="ARBA" id="ARBA00023163"/>
    </source>
</evidence>
<evidence type="ECO:0000259" key="5">
    <source>
        <dbReference type="PROSITE" id="PS01124"/>
    </source>
</evidence>
<feature type="compositionally biased region" description="Low complexity" evidence="4">
    <location>
        <begin position="256"/>
        <end position="270"/>
    </location>
</feature>
<gene>
    <name evidence="6" type="ORF">IAG43_32295</name>
</gene>
<dbReference type="SMART" id="SM00342">
    <property type="entry name" value="HTH_ARAC"/>
    <property type="match status" value="1"/>
</dbReference>
<dbReference type="GO" id="GO:0043565">
    <property type="term" value="F:sequence-specific DNA binding"/>
    <property type="evidence" value="ECO:0007669"/>
    <property type="project" value="InterPro"/>
</dbReference>
<keyword evidence="1" id="KW-0805">Transcription regulation</keyword>
<dbReference type="KEGG" id="sgj:IAG43_32295"/>
<dbReference type="RefSeq" id="WP_187744168.1">
    <property type="nucleotide sequence ID" value="NZ_CP060825.1"/>
</dbReference>
<keyword evidence="3" id="KW-0804">Transcription</keyword>
<dbReference type="SUPFAM" id="SSF46689">
    <property type="entry name" value="Homeodomain-like"/>
    <property type="match status" value="2"/>
</dbReference>
<evidence type="ECO:0000256" key="4">
    <source>
        <dbReference type="SAM" id="MobiDB-lite"/>
    </source>
</evidence>
<evidence type="ECO:0000313" key="6">
    <source>
        <dbReference type="EMBL" id="QNP67115.1"/>
    </source>
</evidence>
<sequence length="278" mass="30296">MASRDDVRAWRPAVPGVREVLHARFTEHAYPMHVHDAWTLLIVDDGVVRYELDHHERGTPGDTVSLLPPLVPHNGSPATAQGFRKRVVYLDTTLLDESLIGPAVDGPDLTDPLLRTRIGRLHAALAVPGDEFEAESRLTLIGDRLRAHLSHGAAPPAPAGGRGIAHDLRDLLDERLCEGTTLVQLAAVLHVHPAHLVRAFGSAFGIPPHQYVMSRRIDLARGRLLAGQPPGEVAADLGFYDQPHFTRHFKRVLGTTPGRYARGTTTGRRTGSADPAPR</sequence>
<accession>A0A7H0I2U9</accession>
<keyword evidence="2" id="KW-0238">DNA-binding</keyword>
<organism evidence="6 7">
    <name type="scientific">Streptomyces genisteinicus</name>
    <dbReference type="NCBI Taxonomy" id="2768068"/>
    <lineage>
        <taxon>Bacteria</taxon>
        <taxon>Bacillati</taxon>
        <taxon>Actinomycetota</taxon>
        <taxon>Actinomycetes</taxon>
        <taxon>Kitasatosporales</taxon>
        <taxon>Streptomycetaceae</taxon>
        <taxon>Streptomyces</taxon>
    </lineage>
</organism>
<name>A0A7H0I2U9_9ACTN</name>
<dbReference type="PROSITE" id="PS01124">
    <property type="entry name" value="HTH_ARAC_FAMILY_2"/>
    <property type="match status" value="1"/>
</dbReference>
<keyword evidence="7" id="KW-1185">Reference proteome</keyword>
<dbReference type="AlphaFoldDB" id="A0A7H0I2U9"/>
<dbReference type="PANTHER" id="PTHR46796:SF2">
    <property type="entry name" value="TRANSCRIPTIONAL REGULATORY PROTEIN"/>
    <property type="match status" value="1"/>
</dbReference>
<dbReference type="EMBL" id="CP060825">
    <property type="protein sequence ID" value="QNP67115.1"/>
    <property type="molecule type" value="Genomic_DNA"/>
</dbReference>
<dbReference type="InterPro" id="IPR037923">
    <property type="entry name" value="HTH-like"/>
</dbReference>
<proteinExistence type="predicted"/>
<dbReference type="InterPro" id="IPR050204">
    <property type="entry name" value="AraC_XylS_family_regulators"/>
</dbReference>
<dbReference type="Pfam" id="PF12833">
    <property type="entry name" value="HTH_18"/>
    <property type="match status" value="1"/>
</dbReference>
<dbReference type="Proteomes" id="UP000516230">
    <property type="component" value="Chromosome"/>
</dbReference>
<dbReference type="SUPFAM" id="SSF51215">
    <property type="entry name" value="Regulatory protein AraC"/>
    <property type="match status" value="1"/>
</dbReference>
<dbReference type="PANTHER" id="PTHR46796">
    <property type="entry name" value="HTH-TYPE TRANSCRIPTIONAL ACTIVATOR RHAS-RELATED"/>
    <property type="match status" value="1"/>
</dbReference>
<evidence type="ECO:0000256" key="2">
    <source>
        <dbReference type="ARBA" id="ARBA00023125"/>
    </source>
</evidence>